<sequence length="38" mass="4427">MLRYLHPRNPTPVEVPGDSLLVLRYLHSRKPLTGRGTW</sequence>
<protein>
    <submittedName>
        <fullName evidence="1">Uncharacterized protein</fullName>
    </submittedName>
</protein>
<dbReference type="Proteomes" id="UP000035721">
    <property type="component" value="Unassembled WGS sequence"/>
</dbReference>
<keyword evidence="2" id="KW-1185">Reference proteome</keyword>
<accession>A0A077M5H7</accession>
<name>A0A077M5H7_9MICO</name>
<proteinExistence type="predicted"/>
<dbReference type="AlphaFoldDB" id="A0A077M5H7"/>
<evidence type="ECO:0000313" key="1">
    <source>
        <dbReference type="EMBL" id="CCH79310.1"/>
    </source>
</evidence>
<organism evidence="1 2">
    <name type="scientific">Nostocoides japonicum T1-X7</name>
    <dbReference type="NCBI Taxonomy" id="1194083"/>
    <lineage>
        <taxon>Bacteria</taxon>
        <taxon>Bacillati</taxon>
        <taxon>Actinomycetota</taxon>
        <taxon>Actinomycetes</taxon>
        <taxon>Micrococcales</taxon>
        <taxon>Intrasporangiaceae</taxon>
        <taxon>Nostocoides</taxon>
    </lineage>
</organism>
<dbReference type="EMBL" id="CAJB01000351">
    <property type="protein sequence ID" value="CCH79310.1"/>
    <property type="molecule type" value="Genomic_DNA"/>
</dbReference>
<evidence type="ECO:0000313" key="2">
    <source>
        <dbReference type="Proteomes" id="UP000035721"/>
    </source>
</evidence>
<reference evidence="1 2" key="1">
    <citation type="journal article" date="2013" name="ISME J.">
        <title>A metabolic model for members of the genus Tetrasphaera involved in enhanced biological phosphorus removal.</title>
        <authorList>
            <person name="Kristiansen R."/>
            <person name="Nguyen H.T.T."/>
            <person name="Saunders A.M."/>
            <person name="Nielsen J.L."/>
            <person name="Wimmer R."/>
            <person name="Le V.Q."/>
            <person name="McIlroy S.J."/>
            <person name="Petrovski S."/>
            <person name="Seviour R.J."/>
            <person name="Calteau A."/>
            <person name="Nielsen K.L."/>
            <person name="Nielsen P.H."/>
        </authorList>
    </citation>
    <scope>NUCLEOTIDE SEQUENCE [LARGE SCALE GENOMIC DNA]</scope>
    <source>
        <strain evidence="1 2">T1-X7</strain>
    </source>
</reference>
<gene>
    <name evidence="1" type="ORF">BN12_4140001</name>
</gene>
<comment type="caution">
    <text evidence="1">The sequence shown here is derived from an EMBL/GenBank/DDBJ whole genome shotgun (WGS) entry which is preliminary data.</text>
</comment>
<dbReference type="STRING" id="1194083.BN12_4140001"/>